<dbReference type="EMBL" id="CABPRJ010001998">
    <property type="protein sequence ID" value="VVC42793.1"/>
    <property type="molecule type" value="Genomic_DNA"/>
</dbReference>
<keyword evidence="4" id="KW-1185">Reference proteome</keyword>
<accession>A0A5E4NMQ9</accession>
<sequence>MTNSALVLVLHTLFTKGTYCTGTLRANRKGNPKKITSRKLKLGESVGNYTKEGVCVMKWQDRQEVLAISSKYTNDLVEFTNRR</sequence>
<evidence type="ECO:0000259" key="2">
    <source>
        <dbReference type="Pfam" id="PF13843"/>
    </source>
</evidence>
<feature type="domain" description="PiggyBac transposable element-derived protein" evidence="2">
    <location>
        <begin position="10"/>
        <end position="82"/>
    </location>
</feature>
<dbReference type="OrthoDB" id="6628858at2759"/>
<evidence type="ECO:0000256" key="1">
    <source>
        <dbReference type="SAM" id="SignalP"/>
    </source>
</evidence>
<evidence type="ECO:0000313" key="4">
    <source>
        <dbReference type="Proteomes" id="UP000325440"/>
    </source>
</evidence>
<keyword evidence="1" id="KW-0732">Signal</keyword>
<feature type="chain" id="PRO_5022968463" evidence="1">
    <location>
        <begin position="21"/>
        <end position="83"/>
    </location>
</feature>
<gene>
    <name evidence="3" type="ORF">CINCED_3A021558</name>
</gene>
<dbReference type="AlphaFoldDB" id="A0A5E4NMQ9"/>
<reference evidence="3 4" key="1">
    <citation type="submission" date="2019-08" db="EMBL/GenBank/DDBJ databases">
        <authorList>
            <person name="Alioto T."/>
            <person name="Alioto T."/>
            <person name="Gomez Garrido J."/>
        </authorList>
    </citation>
    <scope>NUCLEOTIDE SEQUENCE [LARGE SCALE GENOMIC DNA]</scope>
</reference>
<protein>
    <submittedName>
        <fullName evidence="3">PiggyBac transposable element-derived protein</fullName>
    </submittedName>
</protein>
<dbReference type="InterPro" id="IPR029526">
    <property type="entry name" value="PGBD"/>
</dbReference>
<name>A0A5E4NMQ9_9HEMI</name>
<proteinExistence type="predicted"/>
<organism evidence="3 4">
    <name type="scientific">Cinara cedri</name>
    <dbReference type="NCBI Taxonomy" id="506608"/>
    <lineage>
        <taxon>Eukaryota</taxon>
        <taxon>Metazoa</taxon>
        <taxon>Ecdysozoa</taxon>
        <taxon>Arthropoda</taxon>
        <taxon>Hexapoda</taxon>
        <taxon>Insecta</taxon>
        <taxon>Pterygota</taxon>
        <taxon>Neoptera</taxon>
        <taxon>Paraneoptera</taxon>
        <taxon>Hemiptera</taxon>
        <taxon>Sternorrhyncha</taxon>
        <taxon>Aphidomorpha</taxon>
        <taxon>Aphidoidea</taxon>
        <taxon>Aphididae</taxon>
        <taxon>Lachninae</taxon>
        <taxon>Cinara</taxon>
    </lineage>
</organism>
<feature type="non-terminal residue" evidence="3">
    <location>
        <position position="83"/>
    </location>
</feature>
<evidence type="ECO:0000313" key="3">
    <source>
        <dbReference type="EMBL" id="VVC42793.1"/>
    </source>
</evidence>
<dbReference type="Pfam" id="PF13843">
    <property type="entry name" value="DDE_Tnp_1_7"/>
    <property type="match status" value="1"/>
</dbReference>
<dbReference type="Proteomes" id="UP000325440">
    <property type="component" value="Unassembled WGS sequence"/>
</dbReference>
<feature type="signal peptide" evidence="1">
    <location>
        <begin position="1"/>
        <end position="20"/>
    </location>
</feature>